<dbReference type="Proteomes" id="UP000800094">
    <property type="component" value="Unassembled WGS sequence"/>
</dbReference>
<gene>
    <name evidence="2" type="ORF">BU26DRAFT_560352</name>
</gene>
<reference evidence="2" key="1">
    <citation type="journal article" date="2020" name="Stud. Mycol.">
        <title>101 Dothideomycetes genomes: a test case for predicting lifestyles and emergence of pathogens.</title>
        <authorList>
            <person name="Haridas S."/>
            <person name="Albert R."/>
            <person name="Binder M."/>
            <person name="Bloem J."/>
            <person name="Labutti K."/>
            <person name="Salamov A."/>
            <person name="Andreopoulos B."/>
            <person name="Baker S."/>
            <person name="Barry K."/>
            <person name="Bills G."/>
            <person name="Bluhm B."/>
            <person name="Cannon C."/>
            <person name="Castanera R."/>
            <person name="Culley D."/>
            <person name="Daum C."/>
            <person name="Ezra D."/>
            <person name="Gonzalez J."/>
            <person name="Henrissat B."/>
            <person name="Kuo A."/>
            <person name="Liang C."/>
            <person name="Lipzen A."/>
            <person name="Lutzoni F."/>
            <person name="Magnuson J."/>
            <person name="Mondo S."/>
            <person name="Nolan M."/>
            <person name="Ohm R."/>
            <person name="Pangilinan J."/>
            <person name="Park H.-J."/>
            <person name="Ramirez L."/>
            <person name="Alfaro M."/>
            <person name="Sun H."/>
            <person name="Tritt A."/>
            <person name="Yoshinaga Y."/>
            <person name="Zwiers L.-H."/>
            <person name="Turgeon B."/>
            <person name="Goodwin S."/>
            <person name="Spatafora J."/>
            <person name="Crous P."/>
            <person name="Grigoriev I."/>
        </authorList>
    </citation>
    <scope>NUCLEOTIDE SEQUENCE</scope>
    <source>
        <strain evidence="2">CBS 122368</strain>
    </source>
</reference>
<dbReference type="EMBL" id="ML987191">
    <property type="protein sequence ID" value="KAF2253008.1"/>
    <property type="molecule type" value="Genomic_DNA"/>
</dbReference>
<dbReference type="GeneID" id="54586124"/>
<organism evidence="2 3">
    <name type="scientific">Trematosphaeria pertusa</name>
    <dbReference type="NCBI Taxonomy" id="390896"/>
    <lineage>
        <taxon>Eukaryota</taxon>
        <taxon>Fungi</taxon>
        <taxon>Dikarya</taxon>
        <taxon>Ascomycota</taxon>
        <taxon>Pezizomycotina</taxon>
        <taxon>Dothideomycetes</taxon>
        <taxon>Pleosporomycetidae</taxon>
        <taxon>Pleosporales</taxon>
        <taxon>Massarineae</taxon>
        <taxon>Trematosphaeriaceae</taxon>
        <taxon>Trematosphaeria</taxon>
    </lineage>
</organism>
<protein>
    <submittedName>
        <fullName evidence="2">Uncharacterized protein</fullName>
    </submittedName>
</protein>
<evidence type="ECO:0000256" key="1">
    <source>
        <dbReference type="SAM" id="SignalP"/>
    </source>
</evidence>
<sequence length="124" mass="13209">MKFSLTLLAAAASAAAVYPRDDHIVTSLASFKRSGCQADDREGSPVIYNVTVCQNLPTDIVSCLVDITPPEGCAMRFFCKPDCQGPQYIDVPQAVAFHNCFECGPGKGVASVVLTSALGTCNWF</sequence>
<name>A0A6A6ISD5_9PLEO</name>
<keyword evidence="1" id="KW-0732">Signal</keyword>
<evidence type="ECO:0000313" key="2">
    <source>
        <dbReference type="EMBL" id="KAF2253008.1"/>
    </source>
</evidence>
<dbReference type="RefSeq" id="XP_033688012.1">
    <property type="nucleotide sequence ID" value="XM_033832794.1"/>
</dbReference>
<dbReference type="AlphaFoldDB" id="A0A6A6ISD5"/>
<evidence type="ECO:0000313" key="3">
    <source>
        <dbReference type="Proteomes" id="UP000800094"/>
    </source>
</evidence>
<proteinExistence type="predicted"/>
<feature type="chain" id="PRO_5025645097" evidence="1">
    <location>
        <begin position="17"/>
        <end position="124"/>
    </location>
</feature>
<accession>A0A6A6ISD5</accession>
<keyword evidence="3" id="KW-1185">Reference proteome</keyword>
<feature type="signal peptide" evidence="1">
    <location>
        <begin position="1"/>
        <end position="16"/>
    </location>
</feature>